<reference evidence="1" key="1">
    <citation type="submission" date="2018-05" db="EMBL/GenBank/DDBJ databases">
        <authorList>
            <person name="Lanie J.A."/>
            <person name="Ng W.-L."/>
            <person name="Kazmierczak K.M."/>
            <person name="Andrzejewski T.M."/>
            <person name="Davidsen T.M."/>
            <person name="Wayne K.J."/>
            <person name="Tettelin H."/>
            <person name="Glass J.I."/>
            <person name="Rusch D."/>
            <person name="Podicherti R."/>
            <person name="Tsui H.-C.T."/>
            <person name="Winkler M.E."/>
        </authorList>
    </citation>
    <scope>NUCLEOTIDE SEQUENCE</scope>
</reference>
<dbReference type="Gene3D" id="3.30.1360.130">
    <property type="entry name" value="Dipeptide transport protein"/>
    <property type="match status" value="1"/>
</dbReference>
<dbReference type="SUPFAM" id="SSF63992">
    <property type="entry name" value="Dipeptide transport protein"/>
    <property type="match status" value="1"/>
</dbReference>
<dbReference type="Gene3D" id="3.40.50.10780">
    <property type="entry name" value="Dipeptide transport protein"/>
    <property type="match status" value="1"/>
</dbReference>
<proteinExistence type="predicted"/>
<sequence length="380" mass="41442">MTRRLVTFLLIIGFVTPACVATEETVSDQPLVSAAQPMEPWGIVDASPNVSDGLRVLVLHDMEGLSGQDDWKSFDYPRPEYLHGQELLVADINAVVDGLFAGGATEVHIVDGHGSGNPEPDVRADLLDPRASQILRDEPFDTYFDMPESSMYDAVVVVGMHAKTGSGGFASHTFTLGIEFQINGHPITETELVGLSWGRVGVPVVFASGDDRLGNDLETMPWIQYVTVKTATSAMTADLRPVAEARADLTAGARQAVENLTSAKVMRVSTPVHATLQAVPPASLRSLEGFPGIDYSDNSVSFIAADLREAYDGLTAIVQVARTAYPQVMFELLRGKPNAQATFDEYSTRLTERWLDFESGRWRPPEDVTSPGLRQYHGYR</sequence>
<organism evidence="1">
    <name type="scientific">marine metagenome</name>
    <dbReference type="NCBI Taxonomy" id="408172"/>
    <lineage>
        <taxon>unclassified sequences</taxon>
        <taxon>metagenomes</taxon>
        <taxon>ecological metagenomes</taxon>
    </lineage>
</organism>
<dbReference type="Pfam" id="PF04951">
    <property type="entry name" value="Peptidase_M55"/>
    <property type="match status" value="1"/>
</dbReference>
<accession>A0A381S5J6</accession>
<dbReference type="InterPro" id="IPR036177">
    <property type="entry name" value="Peptidase_M55_sf"/>
</dbReference>
<gene>
    <name evidence="1" type="ORF">METZ01_LOCUS51462</name>
</gene>
<dbReference type="AlphaFoldDB" id="A0A381S5J6"/>
<name>A0A381S5J6_9ZZZZ</name>
<protein>
    <submittedName>
        <fullName evidence="1">Uncharacterized protein</fullName>
    </submittedName>
</protein>
<dbReference type="InterPro" id="IPR007035">
    <property type="entry name" value="Peptidase_M55"/>
</dbReference>
<dbReference type="EMBL" id="UINC01002620">
    <property type="protein sequence ID" value="SUZ98608.1"/>
    <property type="molecule type" value="Genomic_DNA"/>
</dbReference>
<evidence type="ECO:0000313" key="1">
    <source>
        <dbReference type="EMBL" id="SUZ98608.1"/>
    </source>
</evidence>
<dbReference type="InterPro" id="IPR027476">
    <property type="entry name" value="DppA_N"/>
</dbReference>